<dbReference type="InterPro" id="IPR011989">
    <property type="entry name" value="ARM-like"/>
</dbReference>
<feature type="region of interest" description="Disordered" evidence="4">
    <location>
        <begin position="207"/>
        <end position="253"/>
    </location>
</feature>
<keyword evidence="6" id="KW-1185">Reference proteome</keyword>
<accession>A0ABQ9F566</accession>
<dbReference type="Pfam" id="PF11414">
    <property type="entry name" value="Suppressor_APC"/>
    <property type="match status" value="1"/>
</dbReference>
<dbReference type="SUPFAM" id="SSF48371">
    <property type="entry name" value="ARM repeat"/>
    <property type="match status" value="1"/>
</dbReference>
<organism evidence="5 6">
    <name type="scientific">Tegillarca granosa</name>
    <name type="common">Malaysian cockle</name>
    <name type="synonym">Anadara granosa</name>
    <dbReference type="NCBI Taxonomy" id="220873"/>
    <lineage>
        <taxon>Eukaryota</taxon>
        <taxon>Metazoa</taxon>
        <taxon>Spiralia</taxon>
        <taxon>Lophotrochozoa</taxon>
        <taxon>Mollusca</taxon>
        <taxon>Bivalvia</taxon>
        <taxon>Autobranchia</taxon>
        <taxon>Pteriomorphia</taxon>
        <taxon>Arcoida</taxon>
        <taxon>Arcoidea</taxon>
        <taxon>Arcidae</taxon>
        <taxon>Tegillarca</taxon>
    </lineage>
</organism>
<protein>
    <recommendedName>
        <fullName evidence="7">Adenomatous polyposis coli protein</fullName>
    </recommendedName>
</protein>
<feature type="compositionally biased region" description="Basic and acidic residues" evidence="4">
    <location>
        <begin position="38"/>
        <end position="47"/>
    </location>
</feature>
<feature type="region of interest" description="Disordered" evidence="4">
    <location>
        <begin position="477"/>
        <end position="502"/>
    </location>
</feature>
<dbReference type="Pfam" id="PF18797">
    <property type="entry name" value="APC_rep"/>
    <property type="match status" value="1"/>
</dbReference>
<evidence type="ECO:0000313" key="6">
    <source>
        <dbReference type="Proteomes" id="UP001217089"/>
    </source>
</evidence>
<dbReference type="InterPro" id="IPR041257">
    <property type="entry name" value="APC_rep"/>
</dbReference>
<dbReference type="SMART" id="SM00185">
    <property type="entry name" value="ARM"/>
    <property type="match status" value="7"/>
</dbReference>
<feature type="region of interest" description="Disordered" evidence="4">
    <location>
        <begin position="32"/>
        <end position="104"/>
    </location>
</feature>
<evidence type="ECO:0008006" key="7">
    <source>
        <dbReference type="Google" id="ProtNLM"/>
    </source>
</evidence>
<gene>
    <name evidence="5" type="ORF">KUTeg_010735</name>
</gene>
<feature type="compositionally biased region" description="Polar residues" evidence="4">
    <location>
        <begin position="904"/>
        <end position="915"/>
    </location>
</feature>
<evidence type="ECO:0000256" key="4">
    <source>
        <dbReference type="SAM" id="MobiDB-lite"/>
    </source>
</evidence>
<dbReference type="InterPro" id="IPR026831">
    <property type="entry name" value="APC_dom"/>
</dbReference>
<dbReference type="InterPro" id="IPR000225">
    <property type="entry name" value="Armadillo"/>
</dbReference>
<dbReference type="Gene3D" id="1.10.287.450">
    <property type="entry name" value="Helix hairpin bin"/>
    <property type="match status" value="1"/>
</dbReference>
<reference evidence="5 6" key="1">
    <citation type="submission" date="2022-12" db="EMBL/GenBank/DDBJ databases">
        <title>Chromosome-level genome of Tegillarca granosa.</title>
        <authorList>
            <person name="Kim J."/>
        </authorList>
    </citation>
    <scope>NUCLEOTIDE SEQUENCE [LARGE SCALE GENOMIC DNA]</scope>
    <source>
        <strain evidence="5">Teg-2019</strain>
        <tissue evidence="5">Adductor muscle</tissue>
    </source>
</reference>
<dbReference type="EMBL" id="JARBDR010000496">
    <property type="protein sequence ID" value="KAJ8311380.1"/>
    <property type="molecule type" value="Genomic_DNA"/>
</dbReference>
<dbReference type="SUPFAM" id="SSF82931">
    <property type="entry name" value="Tumor suppressor gene product Apc"/>
    <property type="match status" value="1"/>
</dbReference>
<evidence type="ECO:0000256" key="2">
    <source>
        <dbReference type="ARBA" id="ARBA00022687"/>
    </source>
</evidence>
<name>A0ABQ9F566_TEGGR</name>
<feature type="compositionally biased region" description="Basic and acidic residues" evidence="4">
    <location>
        <begin position="835"/>
        <end position="847"/>
    </location>
</feature>
<feature type="region of interest" description="Disordered" evidence="4">
    <location>
        <begin position="871"/>
        <end position="921"/>
    </location>
</feature>
<dbReference type="PANTHER" id="PTHR12607:SF12">
    <property type="entry name" value="APC-LIKE, ISOFORM A-RELATED"/>
    <property type="match status" value="1"/>
</dbReference>
<dbReference type="Proteomes" id="UP001217089">
    <property type="component" value="Unassembled WGS sequence"/>
</dbReference>
<dbReference type="PROSITE" id="PS50176">
    <property type="entry name" value="ARM_REPEAT"/>
    <property type="match status" value="1"/>
</dbReference>
<feature type="compositionally biased region" description="Basic and acidic residues" evidence="4">
    <location>
        <begin position="66"/>
        <end position="82"/>
    </location>
</feature>
<dbReference type="InterPro" id="IPR016024">
    <property type="entry name" value="ARM-type_fold"/>
</dbReference>
<feature type="compositionally biased region" description="Low complexity" evidence="4">
    <location>
        <begin position="243"/>
        <end position="253"/>
    </location>
</feature>
<comment type="similarity">
    <text evidence="1">Belongs to the adenomatous polyposis coli (APC) family.</text>
</comment>
<feature type="compositionally biased region" description="Basic and acidic residues" evidence="4">
    <location>
        <begin position="226"/>
        <end position="240"/>
    </location>
</feature>
<feature type="region of interest" description="Disordered" evidence="4">
    <location>
        <begin position="828"/>
        <end position="847"/>
    </location>
</feature>
<dbReference type="Pfam" id="PF00514">
    <property type="entry name" value="Arm"/>
    <property type="match status" value="1"/>
</dbReference>
<keyword evidence="2" id="KW-0879">Wnt signaling pathway</keyword>
<evidence type="ECO:0000256" key="1">
    <source>
        <dbReference type="ARBA" id="ARBA00009051"/>
    </source>
</evidence>
<evidence type="ECO:0000313" key="5">
    <source>
        <dbReference type="EMBL" id="KAJ8311380.1"/>
    </source>
</evidence>
<dbReference type="InterPro" id="IPR026818">
    <property type="entry name" value="Apc_fam"/>
</dbReference>
<feature type="region of interest" description="Disordered" evidence="4">
    <location>
        <begin position="288"/>
        <end position="361"/>
    </location>
</feature>
<feature type="compositionally biased region" description="Polar residues" evidence="4">
    <location>
        <begin position="308"/>
        <end position="335"/>
    </location>
</feature>
<dbReference type="Gene3D" id="1.25.10.10">
    <property type="entry name" value="Leucine-rich Repeat Variant"/>
    <property type="match status" value="1"/>
</dbReference>
<feature type="repeat" description="ARM" evidence="3">
    <location>
        <begin position="583"/>
        <end position="611"/>
    </location>
</feature>
<dbReference type="PANTHER" id="PTHR12607">
    <property type="entry name" value="ADENOMATOUS POLYPOSIS COLI PROTEIN FAMILY"/>
    <property type="match status" value="1"/>
</dbReference>
<feature type="compositionally biased region" description="Polar residues" evidence="4">
    <location>
        <begin position="881"/>
        <end position="891"/>
    </location>
</feature>
<comment type="caution">
    <text evidence="5">The sequence shown here is derived from an EMBL/GenBank/DDBJ whole genome shotgun (WGS) entry which is preliminary data.</text>
</comment>
<sequence length="934" mass="103671">MKNVLPPVKLEMDDDADEVYDDYDEEGIHVFVQGGGGESRDINHNDEDVSPNDSGPIKQAFNYNTEARKEKKNDTAVREKSRSPPNTTASSEIPGKTPNLSDSDFYNRMRELNNERNLLLSDIEEEDKHRKWYCEQLEVIAQKIQSIHVGEKYNRQSDMARRQLEFEAKRIQNSFEQSMGDNDQIVQRQEVRLRKIQEIETEMIKLQQQHRQQSERNKVAQQENEIQERKGDTATQKEEAESVDSSDSAASAVSIATQTATGQNDAPNMSIAEDPNASVNLSSLYHGAWPMTPPKKDLEFRQEGGSGQNSSQPQDLASIMSFNSINTGNNSQGPAPSQPAPVTLHQPPPMVPQQDPSLVGQHPQQLGTKVEMVYSLLSMLGTHDKDDMSRTLLAMSSSQDSCIAMRQSGCMPLLIQLLHGSDKDSGLLGNTRGSKSARARAAAALHNIVHSHPDDKRGRREARVLRLLEQIRAHCDQLRESTSDEEEEGKNSKAGIRTQDMDHHPGPAVAALMKLSFDEEHRHAICSLGGVQAIAELIEVDSEINGNTSEQYNVTMRRYGCMALTNLTFGDGTNKALLCSMKGFMEALVYQLQPSCEDLCQVAASVLRNLSWKADLASKKTLREVGAGTTLMKAAMAVKKEATLKSILSALWNLSAHGSENKADICAVDGALEFLVSTLTYKSPSKTMAVVENGGGILRNISSHITVREDYRQILRRHGCLQILLKQLRSTSLTIVSNACGTLWNLSARCLEDQKALWDMGAVGMLRNLVNSKHQMISMGSSAALKNLLAACPSIKDMKMDQKSHLNRPTLHVRKQRALEAEIDQSLSETCENLESPRDSPTENVRTEKDQTRFVFPANVNVISNDVEPRRPLARGPVIPRSTSGENTPVTENKLRSPHRVARSGSQDSVGSTHSDISHDRNRFHYAMKKCKKL</sequence>
<proteinExistence type="inferred from homology"/>
<evidence type="ECO:0000256" key="3">
    <source>
        <dbReference type="PROSITE-ProRule" id="PRU00259"/>
    </source>
</evidence>